<evidence type="ECO:0000313" key="1">
    <source>
        <dbReference type="EMBL" id="GAA2216433.1"/>
    </source>
</evidence>
<dbReference type="EMBL" id="BAAAQX010000069">
    <property type="protein sequence ID" value="GAA2216433.1"/>
    <property type="molecule type" value="Genomic_DNA"/>
</dbReference>
<sequence>MSGRYRPARDIRPGWHVRLAAHPAAAGEWMPVRLRIDTVTDDGRKRIWLLGEGRAAVTHADARVFARTPDEIAAARAGDGSASHRGTAT</sequence>
<keyword evidence="2" id="KW-1185">Reference proteome</keyword>
<name>A0ABP5PXN0_9ACTN</name>
<protein>
    <submittedName>
        <fullName evidence="1">Uncharacterized protein</fullName>
    </submittedName>
</protein>
<dbReference type="Proteomes" id="UP001499843">
    <property type="component" value="Unassembled WGS sequence"/>
</dbReference>
<reference evidence="2" key="1">
    <citation type="journal article" date="2019" name="Int. J. Syst. Evol. Microbiol.">
        <title>The Global Catalogue of Microorganisms (GCM) 10K type strain sequencing project: providing services to taxonomists for standard genome sequencing and annotation.</title>
        <authorList>
            <consortium name="The Broad Institute Genomics Platform"/>
            <consortium name="The Broad Institute Genome Sequencing Center for Infectious Disease"/>
            <person name="Wu L."/>
            <person name="Ma J."/>
        </authorList>
    </citation>
    <scope>NUCLEOTIDE SEQUENCE [LARGE SCALE GENOMIC DNA]</scope>
    <source>
        <strain evidence="2">JCM 16114</strain>
    </source>
</reference>
<comment type="caution">
    <text evidence="1">The sequence shown here is derived from an EMBL/GenBank/DDBJ whole genome shotgun (WGS) entry which is preliminary data.</text>
</comment>
<gene>
    <name evidence="1" type="ORF">GCM10009850_119020</name>
</gene>
<dbReference type="RefSeq" id="WP_344496028.1">
    <property type="nucleotide sequence ID" value="NZ_BAAAQX010000069.1"/>
</dbReference>
<accession>A0ABP5PXN0</accession>
<evidence type="ECO:0000313" key="2">
    <source>
        <dbReference type="Proteomes" id="UP001499843"/>
    </source>
</evidence>
<organism evidence="1 2">
    <name type="scientific">Nonomuraea monospora</name>
    <dbReference type="NCBI Taxonomy" id="568818"/>
    <lineage>
        <taxon>Bacteria</taxon>
        <taxon>Bacillati</taxon>
        <taxon>Actinomycetota</taxon>
        <taxon>Actinomycetes</taxon>
        <taxon>Streptosporangiales</taxon>
        <taxon>Streptosporangiaceae</taxon>
        <taxon>Nonomuraea</taxon>
    </lineage>
</organism>
<proteinExistence type="predicted"/>